<evidence type="ECO:0000256" key="2">
    <source>
        <dbReference type="SAM" id="SignalP"/>
    </source>
</evidence>
<evidence type="ECO:0000256" key="1">
    <source>
        <dbReference type="SAM" id="Phobius"/>
    </source>
</evidence>
<keyword evidence="1" id="KW-0812">Transmembrane</keyword>
<proteinExistence type="predicted"/>
<keyword evidence="2" id="KW-0732">Signal</keyword>
<gene>
    <name evidence="3" type="ORF">PCON_07331</name>
</gene>
<organism evidence="3 4">
    <name type="scientific">Pyronema omphalodes (strain CBS 100304)</name>
    <name type="common">Pyronema confluens</name>
    <dbReference type="NCBI Taxonomy" id="1076935"/>
    <lineage>
        <taxon>Eukaryota</taxon>
        <taxon>Fungi</taxon>
        <taxon>Dikarya</taxon>
        <taxon>Ascomycota</taxon>
        <taxon>Pezizomycotina</taxon>
        <taxon>Pezizomycetes</taxon>
        <taxon>Pezizales</taxon>
        <taxon>Pyronemataceae</taxon>
        <taxon>Pyronema</taxon>
    </lineage>
</organism>
<protein>
    <submittedName>
        <fullName evidence="3">Uncharacterized protein</fullName>
    </submittedName>
</protein>
<feature type="transmembrane region" description="Helical" evidence="1">
    <location>
        <begin position="46"/>
        <end position="67"/>
    </location>
</feature>
<keyword evidence="4" id="KW-1185">Reference proteome</keyword>
<dbReference type="AlphaFoldDB" id="U4LBR0"/>
<feature type="chain" id="PRO_5004651842" evidence="2">
    <location>
        <begin position="31"/>
        <end position="148"/>
    </location>
</feature>
<keyword evidence="1" id="KW-0472">Membrane</keyword>
<name>U4LBR0_PYROM</name>
<reference evidence="3 4" key="1">
    <citation type="journal article" date="2013" name="PLoS Genet.">
        <title>The genome and development-dependent transcriptomes of Pyronema confluens: a window into fungal evolution.</title>
        <authorList>
            <person name="Traeger S."/>
            <person name="Altegoer F."/>
            <person name="Freitag M."/>
            <person name="Gabaldon T."/>
            <person name="Kempken F."/>
            <person name="Kumar A."/>
            <person name="Marcet-Houben M."/>
            <person name="Poggeler S."/>
            <person name="Stajich J.E."/>
            <person name="Nowrousian M."/>
        </authorList>
    </citation>
    <scope>NUCLEOTIDE SEQUENCE [LARGE SCALE GENOMIC DNA]</scope>
    <source>
        <strain evidence="4">CBS 100304</strain>
        <tissue evidence="3">Vegetative mycelium</tissue>
    </source>
</reference>
<sequence length="148" mass="15913">MMLHSFPHHVLPTLLFSLLLLGLFPTIAIANTTDAAGETSGGPSQAGIAVGIIAGALLVFIGGYYIIKRRKSTRIEQMIQQGQCPHCNSGKLNGGDGQMLHCDICQADVAASDSPTPNLWSLWRKARSGEDLEKVLVPQDPTMHHATR</sequence>
<keyword evidence="1" id="KW-1133">Transmembrane helix</keyword>
<accession>U4LBR0</accession>
<evidence type="ECO:0000313" key="4">
    <source>
        <dbReference type="Proteomes" id="UP000018144"/>
    </source>
</evidence>
<dbReference type="EMBL" id="HF935369">
    <property type="protein sequence ID" value="CCX07742.1"/>
    <property type="molecule type" value="Genomic_DNA"/>
</dbReference>
<evidence type="ECO:0000313" key="3">
    <source>
        <dbReference type="EMBL" id="CCX07742.1"/>
    </source>
</evidence>
<dbReference type="CDD" id="cd12087">
    <property type="entry name" value="TM_EGFR-like"/>
    <property type="match status" value="1"/>
</dbReference>
<feature type="signal peptide" evidence="2">
    <location>
        <begin position="1"/>
        <end position="30"/>
    </location>
</feature>
<dbReference type="Proteomes" id="UP000018144">
    <property type="component" value="Unassembled WGS sequence"/>
</dbReference>